<feature type="region of interest" description="Disordered" evidence="10">
    <location>
        <begin position="146"/>
        <end position="194"/>
    </location>
</feature>
<dbReference type="InterPro" id="IPR017907">
    <property type="entry name" value="Znf_RING_CS"/>
</dbReference>
<name>A0A226E5J4_FOLCA</name>
<feature type="compositionally biased region" description="Gly residues" evidence="10">
    <location>
        <begin position="309"/>
        <end position="318"/>
    </location>
</feature>
<evidence type="ECO:0000256" key="11">
    <source>
        <dbReference type="SAM" id="Phobius"/>
    </source>
</evidence>
<feature type="region of interest" description="Disordered" evidence="10">
    <location>
        <begin position="210"/>
        <end position="330"/>
    </location>
</feature>
<dbReference type="GO" id="GO:0016020">
    <property type="term" value="C:membrane"/>
    <property type="evidence" value="ECO:0007669"/>
    <property type="project" value="UniProtKB-SubCell"/>
</dbReference>
<dbReference type="GO" id="GO:0061630">
    <property type="term" value="F:ubiquitin protein ligase activity"/>
    <property type="evidence" value="ECO:0007669"/>
    <property type="project" value="InterPro"/>
</dbReference>
<gene>
    <name evidence="13" type="ORF">Fcan01_11997</name>
</gene>
<feature type="compositionally biased region" description="Polar residues" evidence="10">
    <location>
        <begin position="52"/>
        <end position="90"/>
    </location>
</feature>
<dbReference type="GO" id="GO:0008270">
    <property type="term" value="F:zinc ion binding"/>
    <property type="evidence" value="ECO:0007669"/>
    <property type="project" value="UniProtKB-KW"/>
</dbReference>
<dbReference type="CDD" id="cd16532">
    <property type="entry name" value="RING-HC_RNFT1-like"/>
    <property type="match status" value="1"/>
</dbReference>
<evidence type="ECO:0000256" key="9">
    <source>
        <dbReference type="PROSITE-ProRule" id="PRU00175"/>
    </source>
</evidence>
<evidence type="ECO:0000256" key="5">
    <source>
        <dbReference type="ARBA" id="ARBA00022786"/>
    </source>
</evidence>
<dbReference type="PROSITE" id="PS00518">
    <property type="entry name" value="ZF_RING_1"/>
    <property type="match status" value="1"/>
</dbReference>
<dbReference type="PANTHER" id="PTHR15860:SF0">
    <property type="entry name" value="LP20373P"/>
    <property type="match status" value="1"/>
</dbReference>
<reference evidence="13 14" key="1">
    <citation type="submission" date="2015-12" db="EMBL/GenBank/DDBJ databases">
        <title>The genome of Folsomia candida.</title>
        <authorList>
            <person name="Faddeeva A."/>
            <person name="Derks M.F."/>
            <person name="Anvar Y."/>
            <person name="Smit S."/>
            <person name="Van Straalen N."/>
            <person name="Roelofs D."/>
        </authorList>
    </citation>
    <scope>NUCLEOTIDE SEQUENCE [LARGE SCALE GENOMIC DNA]</scope>
    <source>
        <strain evidence="13 14">VU population</strain>
        <tissue evidence="13">Whole body</tissue>
    </source>
</reference>
<evidence type="ECO:0000256" key="7">
    <source>
        <dbReference type="ARBA" id="ARBA00022989"/>
    </source>
</evidence>
<keyword evidence="4 9" id="KW-0863">Zinc-finger</keyword>
<dbReference type="OMA" id="SICYETM"/>
<dbReference type="Gene3D" id="3.30.40.10">
    <property type="entry name" value="Zinc/RING finger domain, C3HC4 (zinc finger)"/>
    <property type="match status" value="1"/>
</dbReference>
<accession>A0A226E5J4</accession>
<dbReference type="OrthoDB" id="9049620at2759"/>
<evidence type="ECO:0000256" key="1">
    <source>
        <dbReference type="ARBA" id="ARBA00004141"/>
    </source>
</evidence>
<keyword evidence="6" id="KW-0862">Zinc</keyword>
<keyword evidence="2 11" id="KW-0812">Transmembrane</keyword>
<dbReference type="InterPro" id="IPR013083">
    <property type="entry name" value="Znf_RING/FYVE/PHD"/>
</dbReference>
<feature type="transmembrane region" description="Helical" evidence="11">
    <location>
        <begin position="396"/>
        <end position="417"/>
    </location>
</feature>
<dbReference type="AlphaFoldDB" id="A0A226E5J4"/>
<evidence type="ECO:0000256" key="4">
    <source>
        <dbReference type="ARBA" id="ARBA00022771"/>
    </source>
</evidence>
<feature type="compositionally biased region" description="Polar residues" evidence="10">
    <location>
        <begin position="18"/>
        <end position="28"/>
    </location>
</feature>
<evidence type="ECO:0000259" key="12">
    <source>
        <dbReference type="PROSITE" id="PS50089"/>
    </source>
</evidence>
<dbReference type="SUPFAM" id="SSF57850">
    <property type="entry name" value="RING/U-box"/>
    <property type="match status" value="1"/>
</dbReference>
<evidence type="ECO:0000313" key="13">
    <source>
        <dbReference type="EMBL" id="OXA52568.1"/>
    </source>
</evidence>
<evidence type="ECO:0000256" key="10">
    <source>
        <dbReference type="SAM" id="MobiDB-lite"/>
    </source>
</evidence>
<evidence type="ECO:0000256" key="2">
    <source>
        <dbReference type="ARBA" id="ARBA00022692"/>
    </source>
</evidence>
<keyword evidence="5" id="KW-0833">Ubl conjugation pathway</keyword>
<sequence>MTDSAGISRTGDGDVSQGAGSIPSTSSERVVETTGRKNSSSVAISGDDQVAGPSSSSNQQAPTVSTTSRAATQQQASTVERQNSTSSTRSDGGAGGERERGRFPFLDFDSGAGPRHIQALTMFQEWARNSMGASIPILGSSSSAANTGGDNFNINDRARQSQVQRQPSDTQISIPGGGETMQQPPLPAPMSNPALSLSSRLARGLLQSNFRRRSDEIPEPPVVSYNQATSTAMVGNTSSSRDREGLTLDIESNGGVGAANSSTSWGDNNQSGAGGHNNVPDDDESRRASADGQSGGRRVSPSGSTTPTRGGGTGGGSAEGTPTAPGDILRDSPETRAFIEEINHYTTLRPFLILMLLKSLVDHGSGIVCFFALIVTFSHANSLLKKEISKQRKRNLLFLIMIVVNLIGCAAFIYYVFSDEELYYALGFMSTKVDLTSFWMLMWVVGVTDYIAKFGAIVAKSFIVAMPTALIPFQKRGIYYLFIEQTSQLYRSALPAHHWLLYLVNSYEGSMKMFGLILGGLYALFKLVDSVQRVKDWNTAFRKLFQNVHYGTSVTAKELDSMDSVICPICHDSFTSPTRLSCSHVFCEECVSTWFDRGMTCPMCRAKVVDDPSFRDGTTAQYIQFF</sequence>
<feature type="region of interest" description="Disordered" evidence="10">
    <location>
        <begin position="1"/>
        <end position="109"/>
    </location>
</feature>
<dbReference type="PANTHER" id="PTHR15860">
    <property type="entry name" value="UNCHARACTERIZED RING FINGER-CONTAINING PROTEIN"/>
    <property type="match status" value="1"/>
</dbReference>
<keyword evidence="7 11" id="KW-1133">Transmembrane helix</keyword>
<dbReference type="InterPro" id="IPR001841">
    <property type="entry name" value="Znf_RING"/>
</dbReference>
<dbReference type="EMBL" id="LNIX01000006">
    <property type="protein sequence ID" value="OXA52568.1"/>
    <property type="molecule type" value="Genomic_DNA"/>
</dbReference>
<comment type="subcellular location">
    <subcellularLocation>
        <location evidence="1">Membrane</location>
        <topology evidence="1">Multi-pass membrane protein</topology>
    </subcellularLocation>
</comment>
<feature type="transmembrane region" description="Helical" evidence="11">
    <location>
        <begin position="364"/>
        <end position="384"/>
    </location>
</feature>
<feature type="compositionally biased region" description="Polar residues" evidence="10">
    <location>
        <begin position="259"/>
        <end position="271"/>
    </location>
</feature>
<keyword evidence="3" id="KW-0479">Metal-binding</keyword>
<feature type="domain" description="RING-type" evidence="12">
    <location>
        <begin position="567"/>
        <end position="605"/>
    </location>
</feature>
<evidence type="ECO:0000256" key="3">
    <source>
        <dbReference type="ARBA" id="ARBA00022723"/>
    </source>
</evidence>
<evidence type="ECO:0000256" key="6">
    <source>
        <dbReference type="ARBA" id="ARBA00022833"/>
    </source>
</evidence>
<evidence type="ECO:0000256" key="8">
    <source>
        <dbReference type="ARBA" id="ARBA00023136"/>
    </source>
</evidence>
<feature type="compositionally biased region" description="Polar residues" evidence="10">
    <location>
        <begin position="146"/>
        <end position="173"/>
    </location>
</feature>
<keyword evidence="14" id="KW-1185">Reference proteome</keyword>
<dbReference type="Proteomes" id="UP000198287">
    <property type="component" value="Unassembled WGS sequence"/>
</dbReference>
<organism evidence="13 14">
    <name type="scientific">Folsomia candida</name>
    <name type="common">Springtail</name>
    <dbReference type="NCBI Taxonomy" id="158441"/>
    <lineage>
        <taxon>Eukaryota</taxon>
        <taxon>Metazoa</taxon>
        <taxon>Ecdysozoa</taxon>
        <taxon>Arthropoda</taxon>
        <taxon>Hexapoda</taxon>
        <taxon>Collembola</taxon>
        <taxon>Entomobryomorpha</taxon>
        <taxon>Isotomoidea</taxon>
        <taxon>Isotomidae</taxon>
        <taxon>Proisotominae</taxon>
        <taxon>Folsomia</taxon>
    </lineage>
</organism>
<protein>
    <submittedName>
        <fullName evidence="13">RING finger and transmembrane domain-containing protein 2</fullName>
    </submittedName>
</protein>
<dbReference type="SMART" id="SM00184">
    <property type="entry name" value="RING"/>
    <property type="match status" value="1"/>
</dbReference>
<feature type="compositionally biased region" description="Polar residues" evidence="10">
    <location>
        <begin position="224"/>
        <end position="239"/>
    </location>
</feature>
<proteinExistence type="predicted"/>
<keyword evidence="8 11" id="KW-0472">Membrane</keyword>
<dbReference type="Pfam" id="PF13639">
    <property type="entry name" value="zf-RING_2"/>
    <property type="match status" value="1"/>
</dbReference>
<comment type="caution">
    <text evidence="13">The sequence shown here is derived from an EMBL/GenBank/DDBJ whole genome shotgun (WGS) entry which is preliminary data.</text>
</comment>
<dbReference type="GO" id="GO:1904294">
    <property type="term" value="P:positive regulation of ERAD pathway"/>
    <property type="evidence" value="ECO:0007669"/>
    <property type="project" value="InterPro"/>
</dbReference>
<dbReference type="PROSITE" id="PS50089">
    <property type="entry name" value="ZF_RING_2"/>
    <property type="match status" value="1"/>
</dbReference>
<evidence type="ECO:0000313" key="14">
    <source>
        <dbReference type="Proteomes" id="UP000198287"/>
    </source>
</evidence>
<dbReference type="InterPro" id="IPR044235">
    <property type="entry name" value="RNFT1/2"/>
</dbReference>